<dbReference type="PANTHER" id="PTHR13204">
    <property type="entry name" value="PTD012 PROTEIN"/>
    <property type="match status" value="1"/>
</dbReference>
<keyword evidence="3" id="KW-0479">Metal-binding</keyword>
<dbReference type="GO" id="GO:0005634">
    <property type="term" value="C:nucleus"/>
    <property type="evidence" value="ECO:0007669"/>
    <property type="project" value="UniProtKB-SubCell"/>
</dbReference>
<evidence type="ECO:0000256" key="6">
    <source>
        <dbReference type="ARBA" id="ARBA00023242"/>
    </source>
</evidence>
<evidence type="ECO:0000256" key="2">
    <source>
        <dbReference type="ARBA" id="ARBA00011245"/>
    </source>
</evidence>
<protein>
    <recommendedName>
        <fullName evidence="7">DUF1907 domain-containing protein</fullName>
    </recommendedName>
</protein>
<dbReference type="CDD" id="cd17298">
    <property type="entry name" value="DUF1907"/>
    <property type="match status" value="1"/>
</dbReference>
<evidence type="ECO:0000256" key="1">
    <source>
        <dbReference type="ARBA" id="ARBA00004123"/>
    </source>
</evidence>
<evidence type="ECO:0000313" key="9">
    <source>
        <dbReference type="Proteomes" id="UP001152798"/>
    </source>
</evidence>
<keyword evidence="5" id="KW-0862">Zinc</keyword>
<comment type="subunit">
    <text evidence="2">Monomer.</text>
</comment>
<dbReference type="AlphaFoldDB" id="A0A9P0HLI6"/>
<dbReference type="InterPro" id="IPR015021">
    <property type="entry name" value="C11orf54_DUF1907"/>
</dbReference>
<proteinExistence type="predicted"/>
<dbReference type="Pfam" id="PF08925">
    <property type="entry name" value="DUF1907"/>
    <property type="match status" value="1"/>
</dbReference>
<evidence type="ECO:0000259" key="7">
    <source>
        <dbReference type="SMART" id="SM01168"/>
    </source>
</evidence>
<dbReference type="EMBL" id="OV725081">
    <property type="protein sequence ID" value="CAH1403939.1"/>
    <property type="molecule type" value="Genomic_DNA"/>
</dbReference>
<organism evidence="8 9">
    <name type="scientific">Nezara viridula</name>
    <name type="common">Southern green stink bug</name>
    <name type="synonym">Cimex viridulus</name>
    <dbReference type="NCBI Taxonomy" id="85310"/>
    <lineage>
        <taxon>Eukaryota</taxon>
        <taxon>Metazoa</taxon>
        <taxon>Ecdysozoa</taxon>
        <taxon>Arthropoda</taxon>
        <taxon>Hexapoda</taxon>
        <taxon>Insecta</taxon>
        <taxon>Pterygota</taxon>
        <taxon>Neoptera</taxon>
        <taxon>Paraneoptera</taxon>
        <taxon>Hemiptera</taxon>
        <taxon>Heteroptera</taxon>
        <taxon>Panheteroptera</taxon>
        <taxon>Pentatomomorpha</taxon>
        <taxon>Pentatomoidea</taxon>
        <taxon>Pentatomidae</taxon>
        <taxon>Pentatominae</taxon>
        <taxon>Nezara</taxon>
    </lineage>
</organism>
<keyword evidence="6" id="KW-0539">Nucleus</keyword>
<name>A0A9P0HLI6_NEZVI</name>
<keyword evidence="9" id="KW-1185">Reference proteome</keyword>
<accession>A0A9P0HLI6</accession>
<dbReference type="OrthoDB" id="5119241at2759"/>
<dbReference type="GO" id="GO:0016788">
    <property type="term" value="F:hydrolase activity, acting on ester bonds"/>
    <property type="evidence" value="ECO:0007669"/>
    <property type="project" value="TreeGrafter"/>
</dbReference>
<sequence>MFSDYSNILKKELDCPKLEDVQKALLKGLKINFSEASVDVVDCPDLTAEPFCLASKGIGGSTAVVEVGGPPYLLPDVDREKVYDIKDIVKAIGMKPCFVIGAGAGPWPFVGKNSEMMANVLIDGDHVINKTHIAKVKDDGSDDIIVSVLPSNETRFALLGNLFFCEGIQSKVLKVHCKSRIGVDNFITVLRKSLEEEFKGKFVGLGGAFLIKSGKALQHVMPEFSSTPIHSEKELNKWLNFYTMSAPLVAVGTLMSSDVLDFDLRVQHFHSFSEHGEAGHYHQDTTPDEVEYIGYFNVGQYIYRIDKPVHTHQFGRD</sequence>
<dbReference type="GO" id="GO:0008270">
    <property type="term" value="F:zinc ion binding"/>
    <property type="evidence" value="ECO:0007669"/>
    <property type="project" value="TreeGrafter"/>
</dbReference>
<comment type="subcellular location">
    <subcellularLocation>
        <location evidence="1">Nucleus</location>
    </subcellularLocation>
</comment>
<evidence type="ECO:0000256" key="3">
    <source>
        <dbReference type="ARBA" id="ARBA00022723"/>
    </source>
</evidence>
<feature type="domain" description="DUF1907" evidence="7">
    <location>
        <begin position="24"/>
        <end position="305"/>
    </location>
</feature>
<evidence type="ECO:0000256" key="5">
    <source>
        <dbReference type="ARBA" id="ARBA00022833"/>
    </source>
</evidence>
<evidence type="ECO:0000313" key="8">
    <source>
        <dbReference type="EMBL" id="CAH1403939.1"/>
    </source>
</evidence>
<dbReference type="SUPFAM" id="SSF117856">
    <property type="entry name" value="AF0104/ALDC/Ptd012-like"/>
    <property type="match status" value="1"/>
</dbReference>
<evidence type="ECO:0000256" key="4">
    <source>
        <dbReference type="ARBA" id="ARBA00022801"/>
    </source>
</evidence>
<dbReference type="SMART" id="SM01168">
    <property type="entry name" value="DUF1907"/>
    <property type="match status" value="1"/>
</dbReference>
<dbReference type="PANTHER" id="PTHR13204:SF1">
    <property type="entry name" value="ESTER HYDROLASE C11ORF54"/>
    <property type="match status" value="1"/>
</dbReference>
<keyword evidence="4" id="KW-0378">Hydrolase</keyword>
<dbReference type="Proteomes" id="UP001152798">
    <property type="component" value="Chromosome 5"/>
</dbReference>
<gene>
    <name evidence="8" type="ORF">NEZAVI_LOCUS12449</name>
</gene>
<reference evidence="8" key="1">
    <citation type="submission" date="2022-01" db="EMBL/GenBank/DDBJ databases">
        <authorList>
            <person name="King R."/>
        </authorList>
    </citation>
    <scope>NUCLEOTIDE SEQUENCE</scope>
</reference>